<feature type="active site" description="Proton donor/acceptor" evidence="2">
    <location>
        <position position="83"/>
    </location>
</feature>
<evidence type="ECO:0000313" key="4">
    <source>
        <dbReference type="EMBL" id="QAY65319.1"/>
    </source>
</evidence>
<proteinExistence type="predicted"/>
<protein>
    <submittedName>
        <fullName evidence="4">Histidine phosphatase family protein</fullName>
    </submittedName>
</protein>
<dbReference type="GO" id="GO:0045820">
    <property type="term" value="P:negative regulation of glycolytic process"/>
    <property type="evidence" value="ECO:0007669"/>
    <property type="project" value="TreeGrafter"/>
</dbReference>
<name>A0A4P6EUK0_9BACL</name>
<sequence>MTHITLVRHGITAWNKEGRAQGHTNNPLDEEGFRQAEAVAARLGAEHWDAVYSSDLLRARQTAETIAARAGNPPLYLDQRLREMGGGLIEGTTMAERIERFGHDWREKKLGIETKTSGMDRGGEVLEEIAAKHPDGRILVVSHGAIIRHALMKLLPDLNVDELLGNTAVTRIRKTAEGWQCDLYNCTDHLNER</sequence>
<dbReference type="PANTHER" id="PTHR46517:SF1">
    <property type="entry name" value="FRUCTOSE-2,6-BISPHOSPHATASE TIGAR"/>
    <property type="match status" value="1"/>
</dbReference>
<dbReference type="EMBL" id="CP035492">
    <property type="protein sequence ID" value="QAY65319.1"/>
    <property type="molecule type" value="Genomic_DNA"/>
</dbReference>
<dbReference type="Proteomes" id="UP000293568">
    <property type="component" value="Chromosome"/>
</dbReference>
<feature type="binding site" evidence="3">
    <location>
        <position position="58"/>
    </location>
    <ligand>
        <name>substrate</name>
    </ligand>
</feature>
<organism evidence="4 5">
    <name type="scientific">Paenibacillus protaetiae</name>
    <dbReference type="NCBI Taxonomy" id="2509456"/>
    <lineage>
        <taxon>Bacteria</taxon>
        <taxon>Bacillati</taxon>
        <taxon>Bacillota</taxon>
        <taxon>Bacilli</taxon>
        <taxon>Bacillales</taxon>
        <taxon>Paenibacillaceae</taxon>
        <taxon>Paenibacillus</taxon>
    </lineage>
</organism>
<dbReference type="KEGG" id="pprt:ET464_01900"/>
<dbReference type="GO" id="GO:0043456">
    <property type="term" value="P:regulation of pentose-phosphate shunt"/>
    <property type="evidence" value="ECO:0007669"/>
    <property type="project" value="TreeGrafter"/>
</dbReference>
<dbReference type="GO" id="GO:0004331">
    <property type="term" value="F:fructose-2,6-bisphosphate 2-phosphatase activity"/>
    <property type="evidence" value="ECO:0007669"/>
    <property type="project" value="TreeGrafter"/>
</dbReference>
<dbReference type="Gene3D" id="3.40.50.1240">
    <property type="entry name" value="Phosphoglycerate mutase-like"/>
    <property type="match status" value="1"/>
</dbReference>
<dbReference type="RefSeq" id="WP_129437772.1">
    <property type="nucleotide sequence ID" value="NZ_CP035492.1"/>
</dbReference>
<keyword evidence="1" id="KW-0378">Hydrolase</keyword>
<dbReference type="InterPro" id="IPR013078">
    <property type="entry name" value="His_Pase_superF_clade-1"/>
</dbReference>
<evidence type="ECO:0000313" key="5">
    <source>
        <dbReference type="Proteomes" id="UP000293568"/>
    </source>
</evidence>
<dbReference type="OrthoDB" id="9782128at2"/>
<accession>A0A4P6EUK0</accession>
<keyword evidence="5" id="KW-1185">Reference proteome</keyword>
<gene>
    <name evidence="4" type="ORF">ET464_01900</name>
</gene>
<evidence type="ECO:0000256" key="1">
    <source>
        <dbReference type="ARBA" id="ARBA00022801"/>
    </source>
</evidence>
<dbReference type="AlphaFoldDB" id="A0A4P6EUK0"/>
<evidence type="ECO:0000256" key="2">
    <source>
        <dbReference type="PIRSR" id="PIRSR613078-1"/>
    </source>
</evidence>
<dbReference type="PANTHER" id="PTHR46517">
    <property type="entry name" value="FRUCTOSE-2,6-BISPHOSPHATASE TIGAR"/>
    <property type="match status" value="1"/>
</dbReference>
<reference evidence="4 5" key="1">
    <citation type="submission" date="2019-01" db="EMBL/GenBank/DDBJ databases">
        <title>Genome sequencing of strain FW100M-2.</title>
        <authorList>
            <person name="Heo J."/>
            <person name="Kim S.-J."/>
            <person name="Kim J.-S."/>
            <person name="Hong S.-B."/>
            <person name="Kwon S.-W."/>
        </authorList>
    </citation>
    <scope>NUCLEOTIDE SEQUENCE [LARGE SCALE GENOMIC DNA]</scope>
    <source>
        <strain evidence="4 5">FW100M-2</strain>
    </source>
</reference>
<dbReference type="CDD" id="cd07067">
    <property type="entry name" value="HP_PGM_like"/>
    <property type="match status" value="1"/>
</dbReference>
<dbReference type="SMART" id="SM00855">
    <property type="entry name" value="PGAM"/>
    <property type="match status" value="1"/>
</dbReference>
<dbReference type="InterPro" id="IPR029033">
    <property type="entry name" value="His_PPase_superfam"/>
</dbReference>
<feature type="binding site" evidence="3">
    <location>
        <begin position="8"/>
        <end position="15"/>
    </location>
    <ligand>
        <name>substrate</name>
    </ligand>
</feature>
<dbReference type="GO" id="GO:0005829">
    <property type="term" value="C:cytosol"/>
    <property type="evidence" value="ECO:0007669"/>
    <property type="project" value="TreeGrafter"/>
</dbReference>
<dbReference type="InterPro" id="IPR051695">
    <property type="entry name" value="Phosphoglycerate_Mutase"/>
</dbReference>
<evidence type="ECO:0000256" key="3">
    <source>
        <dbReference type="PIRSR" id="PIRSR613078-2"/>
    </source>
</evidence>
<dbReference type="SUPFAM" id="SSF53254">
    <property type="entry name" value="Phosphoglycerate mutase-like"/>
    <property type="match status" value="1"/>
</dbReference>
<dbReference type="Pfam" id="PF00300">
    <property type="entry name" value="His_Phos_1"/>
    <property type="match status" value="1"/>
</dbReference>
<feature type="active site" description="Tele-phosphohistidine intermediate" evidence="2">
    <location>
        <position position="9"/>
    </location>
</feature>